<evidence type="ECO:0000313" key="3">
    <source>
        <dbReference type="Proteomes" id="UP000177407"/>
    </source>
</evidence>
<evidence type="ECO:0000259" key="1">
    <source>
        <dbReference type="PROSITE" id="PS51411"/>
    </source>
</evidence>
<gene>
    <name evidence="2" type="ORF">A2257_01585</name>
</gene>
<dbReference type="Pfam" id="PF04468">
    <property type="entry name" value="PSP1"/>
    <property type="match status" value="1"/>
</dbReference>
<reference evidence="2 3" key="1">
    <citation type="journal article" date="2016" name="Nat. Commun.">
        <title>Thousands of microbial genomes shed light on interconnected biogeochemical processes in an aquifer system.</title>
        <authorList>
            <person name="Anantharaman K."/>
            <person name="Brown C.T."/>
            <person name="Hug L.A."/>
            <person name="Sharon I."/>
            <person name="Castelle C.J."/>
            <person name="Probst A.J."/>
            <person name="Thomas B.C."/>
            <person name="Singh A."/>
            <person name="Wilkins M.J."/>
            <person name="Karaoz U."/>
            <person name="Brodie E.L."/>
            <person name="Williams K.H."/>
            <person name="Hubbard S.S."/>
            <person name="Banfield J.F."/>
        </authorList>
    </citation>
    <scope>NUCLEOTIDE SEQUENCE [LARGE SCALE GENOMIC DNA]</scope>
</reference>
<sequence>MKVVEIQFTPWGKSYDFDGEDSALKVNDFVIVKTELGTELGKVISTREINDNDPTTAEIKPIFRKANSSDLLKIKERGGQKKEALKLCKDLVKKYNLPIKLVDVHFAFDGSRITFAFVADGRVDFRDLVRDLTKAFQKSIRMQQLGIRDEAKVTGDLGGCGRGLCCKKVLKDLGNISSDLASLQQISHRGSDRLAGACGRLMCCLAYEQKNYEELAGKLPAIGTVVKTKNGRGKIVGWHTLKQSVMVQLDEGGVIEVEIKK</sequence>
<dbReference type="PANTHER" id="PTHR43830">
    <property type="entry name" value="PROTEIN PSP1"/>
    <property type="match status" value="1"/>
</dbReference>
<accession>A0A1F5S319</accession>
<dbReference type="PROSITE" id="PS51411">
    <property type="entry name" value="PSP1_C"/>
    <property type="match status" value="1"/>
</dbReference>
<dbReference type="InterPro" id="IPR007557">
    <property type="entry name" value="PSP1_C"/>
</dbReference>
<proteinExistence type="predicted"/>
<dbReference type="PANTHER" id="PTHR43830:SF3">
    <property type="entry name" value="PROTEIN PSP1"/>
    <property type="match status" value="1"/>
</dbReference>
<protein>
    <recommendedName>
        <fullName evidence="1">PSP1 C-terminal domain-containing protein</fullName>
    </recommendedName>
</protein>
<dbReference type="NCBIfam" id="NF041131">
    <property type="entry name" value="RicT_YaaT_fam"/>
    <property type="match status" value="1"/>
</dbReference>
<evidence type="ECO:0000313" key="2">
    <source>
        <dbReference type="EMBL" id="OGF21085.1"/>
    </source>
</evidence>
<dbReference type="GO" id="GO:0005737">
    <property type="term" value="C:cytoplasm"/>
    <property type="evidence" value="ECO:0007669"/>
    <property type="project" value="TreeGrafter"/>
</dbReference>
<dbReference type="EMBL" id="MFGA01000016">
    <property type="protein sequence ID" value="OGF21085.1"/>
    <property type="molecule type" value="Genomic_DNA"/>
</dbReference>
<dbReference type="AlphaFoldDB" id="A0A1F5S319"/>
<organism evidence="2 3">
    <name type="scientific">Candidatus Falkowbacteria bacterium RIFOXYA2_FULL_38_12</name>
    <dbReference type="NCBI Taxonomy" id="1797993"/>
    <lineage>
        <taxon>Bacteria</taxon>
        <taxon>Candidatus Falkowiibacteriota</taxon>
    </lineage>
</organism>
<dbReference type="InterPro" id="IPR047767">
    <property type="entry name" value="PSP1-like"/>
</dbReference>
<feature type="domain" description="PSP1 C-terminal" evidence="1">
    <location>
        <begin position="60"/>
        <end position="145"/>
    </location>
</feature>
<comment type="caution">
    <text evidence="2">The sequence shown here is derived from an EMBL/GenBank/DDBJ whole genome shotgun (WGS) entry which is preliminary data.</text>
</comment>
<name>A0A1F5S319_9BACT</name>
<dbReference type="Proteomes" id="UP000177407">
    <property type="component" value="Unassembled WGS sequence"/>
</dbReference>